<keyword evidence="3" id="KW-1185">Reference proteome</keyword>
<protein>
    <submittedName>
        <fullName evidence="2">HD domain-containing protein</fullName>
    </submittedName>
</protein>
<dbReference type="CDD" id="cd00077">
    <property type="entry name" value="HDc"/>
    <property type="match status" value="1"/>
</dbReference>
<evidence type="ECO:0000259" key="1">
    <source>
        <dbReference type="PROSITE" id="PS51832"/>
    </source>
</evidence>
<comment type="caution">
    <text evidence="2">The sequence shown here is derived from an EMBL/GenBank/DDBJ whole genome shotgun (WGS) entry which is preliminary data.</text>
</comment>
<reference evidence="2 3" key="1">
    <citation type="submission" date="2019-03" db="EMBL/GenBank/DDBJ databases">
        <title>Genomic Encyclopedia of Type Strains, Phase IV (KMG-IV): sequencing the most valuable type-strain genomes for metagenomic binning, comparative biology and taxonomic classification.</title>
        <authorList>
            <person name="Goeker M."/>
        </authorList>
    </citation>
    <scope>NUCLEOTIDE SEQUENCE [LARGE SCALE GENOMIC DNA]</scope>
    <source>
        <strain evidence="2 3">DSM 24455</strain>
    </source>
</reference>
<feature type="domain" description="HD-GYP" evidence="1">
    <location>
        <begin position="27"/>
        <end position="222"/>
    </location>
</feature>
<gene>
    <name evidence="2" type="ORF">EDD71_105107</name>
</gene>
<dbReference type="EMBL" id="SOAZ01000005">
    <property type="protein sequence ID" value="TDT61928.1"/>
    <property type="molecule type" value="Genomic_DNA"/>
</dbReference>
<dbReference type="Proteomes" id="UP000295325">
    <property type="component" value="Unassembled WGS sequence"/>
</dbReference>
<accession>A0A4R7KSH9</accession>
<sequence length="223" mass="26509">MQQMQSKDNKASYNEWHRKIKRHGTFIFYFRFKLIKILLLLMRQKDEYTYTHSIRVMRLAYGYAKYYDLPGHEIKILKYASLLHDIGKLAIPKRILSKNERLDDDEYRKIKKHPHIGYLITKYILHMKDEACIIRKHHERIDGKGYPFGLKSAEIDELSKIISICDAFDAMTTNRVYRKKSNLHDALVELSAHAGTQFDKTILLNFFKYINSKFNTINVFKKG</sequence>
<dbReference type="PANTHER" id="PTHR43155">
    <property type="entry name" value="CYCLIC DI-GMP PHOSPHODIESTERASE PA4108-RELATED"/>
    <property type="match status" value="1"/>
</dbReference>
<dbReference type="SMART" id="SM00471">
    <property type="entry name" value="HDc"/>
    <property type="match status" value="1"/>
</dbReference>
<proteinExistence type="predicted"/>
<evidence type="ECO:0000313" key="3">
    <source>
        <dbReference type="Proteomes" id="UP000295325"/>
    </source>
</evidence>
<dbReference type="InterPro" id="IPR037522">
    <property type="entry name" value="HD_GYP_dom"/>
</dbReference>
<dbReference type="InterPro" id="IPR003607">
    <property type="entry name" value="HD/PDEase_dom"/>
</dbReference>
<dbReference type="AlphaFoldDB" id="A0A4R7KSH9"/>
<dbReference type="PANTHER" id="PTHR43155:SF2">
    <property type="entry name" value="CYCLIC DI-GMP PHOSPHODIESTERASE PA4108"/>
    <property type="match status" value="1"/>
</dbReference>
<dbReference type="Gene3D" id="1.10.3210.10">
    <property type="entry name" value="Hypothetical protein af1432"/>
    <property type="match status" value="1"/>
</dbReference>
<dbReference type="Pfam" id="PF13487">
    <property type="entry name" value="HD_5"/>
    <property type="match status" value="1"/>
</dbReference>
<organism evidence="2 3">
    <name type="scientific">Fonticella tunisiensis</name>
    <dbReference type="NCBI Taxonomy" id="1096341"/>
    <lineage>
        <taxon>Bacteria</taxon>
        <taxon>Bacillati</taxon>
        <taxon>Bacillota</taxon>
        <taxon>Clostridia</taxon>
        <taxon>Eubacteriales</taxon>
        <taxon>Clostridiaceae</taxon>
        <taxon>Fonticella</taxon>
    </lineage>
</organism>
<dbReference type="PROSITE" id="PS51832">
    <property type="entry name" value="HD_GYP"/>
    <property type="match status" value="1"/>
</dbReference>
<evidence type="ECO:0000313" key="2">
    <source>
        <dbReference type="EMBL" id="TDT61928.1"/>
    </source>
</evidence>
<name>A0A4R7KSH9_9CLOT</name>
<dbReference type="SUPFAM" id="SSF109604">
    <property type="entry name" value="HD-domain/PDEase-like"/>
    <property type="match status" value="1"/>
</dbReference>